<evidence type="ECO:0000313" key="2">
    <source>
        <dbReference type="EMBL" id="QQP84522.1"/>
    </source>
</evidence>
<feature type="transmembrane region" description="Helical" evidence="1">
    <location>
        <begin position="294"/>
        <end position="315"/>
    </location>
</feature>
<sequence>MQFEQSRSEIKWTWADLVSSYRFWALFIFFITVMMVNASLGNVISYLRINYGIPNVIIGTSVSIKLLFTIIAILPAWLVSRTKYYYPLYLFAILMVIGLLLLSFAKDGNNLIFVAMALLGLSIGSVNLLIPAYIARAVNSVEVFILSFGVISITNMLNGTSMTFVMSNLISQAVPFNTIIIFLVILIIIGTLFLLPVKKCLFNEHPRVREVPPETPRNVNALVTLLLFFVPFYFIFWFYRVHKDIRNFSQSATLLTPLGAGLSSIFMPFAMPIMLSILNDVIRQKLLDKGKKGMFKTGLIIAIGLFLPPIAAAMVQSEVNKLASVENNNS</sequence>
<feature type="transmembrane region" description="Helical" evidence="1">
    <location>
        <begin position="21"/>
        <end position="44"/>
    </location>
</feature>
<dbReference type="Proteomes" id="UP000595278">
    <property type="component" value="Chromosome"/>
</dbReference>
<evidence type="ECO:0008006" key="4">
    <source>
        <dbReference type="Google" id="ProtNLM"/>
    </source>
</evidence>
<feature type="transmembrane region" description="Helical" evidence="1">
    <location>
        <begin position="86"/>
        <end position="105"/>
    </location>
</feature>
<protein>
    <recommendedName>
        <fullName evidence="4">MFS transporter</fullName>
    </recommendedName>
</protein>
<reference evidence="2 3" key="1">
    <citation type="submission" date="2021-01" db="EMBL/GenBank/DDBJ databases">
        <title>Entomomonas sp. F2A isolated from a house cricket (Acheta domesticus).</title>
        <authorList>
            <person name="Spergser J."/>
            <person name="Busse H.-J."/>
        </authorList>
    </citation>
    <scope>NUCLEOTIDE SEQUENCE [LARGE SCALE GENOMIC DNA]</scope>
    <source>
        <strain evidence="2 3">F2A</strain>
    </source>
</reference>
<dbReference type="Gene3D" id="1.20.1250.20">
    <property type="entry name" value="MFS general substrate transporter like domains"/>
    <property type="match status" value="1"/>
</dbReference>
<feature type="transmembrane region" description="Helical" evidence="1">
    <location>
        <begin position="218"/>
        <end position="239"/>
    </location>
</feature>
<evidence type="ECO:0000256" key="1">
    <source>
        <dbReference type="SAM" id="Phobius"/>
    </source>
</evidence>
<organism evidence="2 3">
    <name type="scientific">Entomomonas asaccharolytica</name>
    <dbReference type="NCBI Taxonomy" id="2785331"/>
    <lineage>
        <taxon>Bacteria</taxon>
        <taxon>Pseudomonadati</taxon>
        <taxon>Pseudomonadota</taxon>
        <taxon>Gammaproteobacteria</taxon>
        <taxon>Pseudomonadales</taxon>
        <taxon>Pseudomonadaceae</taxon>
        <taxon>Entomomonas</taxon>
    </lineage>
</organism>
<dbReference type="SUPFAM" id="SSF103473">
    <property type="entry name" value="MFS general substrate transporter"/>
    <property type="match status" value="1"/>
</dbReference>
<gene>
    <name evidence="2" type="ORF">JHT90_08840</name>
</gene>
<keyword evidence="3" id="KW-1185">Reference proteome</keyword>
<accession>A0A974NDM3</accession>
<feature type="transmembrane region" description="Helical" evidence="1">
    <location>
        <begin position="259"/>
        <end position="282"/>
    </location>
</feature>
<dbReference type="EMBL" id="CP067393">
    <property type="protein sequence ID" value="QQP84522.1"/>
    <property type="molecule type" value="Genomic_DNA"/>
</dbReference>
<name>A0A974NDM3_9GAMM</name>
<feature type="transmembrane region" description="Helical" evidence="1">
    <location>
        <begin position="137"/>
        <end position="156"/>
    </location>
</feature>
<evidence type="ECO:0000313" key="3">
    <source>
        <dbReference type="Proteomes" id="UP000595278"/>
    </source>
</evidence>
<keyword evidence="1" id="KW-0472">Membrane</keyword>
<proteinExistence type="predicted"/>
<keyword evidence="1" id="KW-0812">Transmembrane</keyword>
<feature type="transmembrane region" description="Helical" evidence="1">
    <location>
        <begin position="176"/>
        <end position="197"/>
    </location>
</feature>
<dbReference type="AlphaFoldDB" id="A0A974NDM3"/>
<dbReference type="RefSeq" id="WP_201090419.1">
    <property type="nucleotide sequence ID" value="NZ_CP067393.1"/>
</dbReference>
<feature type="transmembrane region" description="Helical" evidence="1">
    <location>
        <begin position="111"/>
        <end position="130"/>
    </location>
</feature>
<dbReference type="InterPro" id="IPR036259">
    <property type="entry name" value="MFS_trans_sf"/>
</dbReference>
<feature type="transmembrane region" description="Helical" evidence="1">
    <location>
        <begin position="56"/>
        <end position="79"/>
    </location>
</feature>
<keyword evidence="1" id="KW-1133">Transmembrane helix</keyword>
<dbReference type="KEGG" id="eaz:JHT90_08840"/>